<dbReference type="CDD" id="cd00090">
    <property type="entry name" value="HTH_ARSR"/>
    <property type="match status" value="1"/>
</dbReference>
<evidence type="ECO:0000313" key="3">
    <source>
        <dbReference type="Proteomes" id="UP000010843"/>
    </source>
</evidence>
<dbReference type="AlphaFoldDB" id="L0JKN3"/>
<protein>
    <submittedName>
        <fullName evidence="1">IclR-like transcriptional regulator</fullName>
    </submittedName>
</protein>
<dbReference type="EMBL" id="AOIE01000005">
    <property type="protein sequence ID" value="ELY81489.1"/>
    <property type="molecule type" value="Genomic_DNA"/>
</dbReference>
<dbReference type="InterPro" id="IPR036388">
    <property type="entry name" value="WH-like_DNA-bd_sf"/>
</dbReference>
<accession>L0JKN3</accession>
<sequence length="119" mass="13117">MSLEFSPSDETPDFECVIAALDDCACREIIAILEEPMTVEAIAEATERPLSTTYRKLDCLTEAGLAEEAVGVREGRHRKARYVANLERISIGLDEDNELRVDVDYASGASIWSELQGGH</sequence>
<evidence type="ECO:0000313" key="4">
    <source>
        <dbReference type="Proteomes" id="UP000011593"/>
    </source>
</evidence>
<dbReference type="GeneID" id="14334405"/>
<evidence type="ECO:0000313" key="1">
    <source>
        <dbReference type="EMBL" id="AGB31147.1"/>
    </source>
</evidence>
<reference evidence="2 4" key="3">
    <citation type="journal article" date="2014" name="PLoS Genet.">
        <title>Phylogenetically driven sequencing of extremely halophilic archaea reveals strategies for static and dynamic osmo-response.</title>
        <authorList>
            <person name="Becker E.A."/>
            <person name="Seitzer P.M."/>
            <person name="Tritt A."/>
            <person name="Larsen D."/>
            <person name="Krusor M."/>
            <person name="Yao A.I."/>
            <person name="Wu D."/>
            <person name="Madern D."/>
            <person name="Eisen J.A."/>
            <person name="Darling A.E."/>
            <person name="Facciotti M.T."/>
        </authorList>
    </citation>
    <scope>NUCLEOTIDE SEQUENCE [LARGE SCALE GENOMIC DNA]</scope>
    <source>
        <strain evidence="2 4">DSM 15624</strain>
    </source>
</reference>
<dbReference type="HOGENOM" id="CLU_124803_1_0_2"/>
<reference evidence="1" key="1">
    <citation type="submission" date="2012-02" db="EMBL/GenBank/DDBJ databases">
        <title>Complete sequence of chromosome of Natrinema pellirubrum DSM 15624.</title>
        <authorList>
            <consortium name="US DOE Joint Genome Institute"/>
            <person name="Lucas S."/>
            <person name="Han J."/>
            <person name="Lapidus A."/>
            <person name="Cheng J.-F."/>
            <person name="Goodwin L."/>
            <person name="Pitluck S."/>
            <person name="Peters L."/>
            <person name="Teshima H."/>
            <person name="Detter J.C."/>
            <person name="Han C."/>
            <person name="Tapia R."/>
            <person name="Land M."/>
            <person name="Hauser L."/>
            <person name="Kyrpides N."/>
            <person name="Ivanova N."/>
            <person name="Pagani I."/>
            <person name="Sproer C."/>
            <person name="Anderson I."/>
            <person name="Woyke T."/>
        </authorList>
    </citation>
    <scope>NUCLEOTIDE SEQUENCE</scope>
    <source>
        <strain evidence="1">DSM 15624</strain>
    </source>
</reference>
<dbReference type="Pfam" id="PF12840">
    <property type="entry name" value="HTH_20"/>
    <property type="match status" value="1"/>
</dbReference>
<evidence type="ECO:0000313" key="2">
    <source>
        <dbReference type="EMBL" id="ELY81489.1"/>
    </source>
</evidence>
<dbReference type="Proteomes" id="UP000010843">
    <property type="component" value="Chromosome"/>
</dbReference>
<dbReference type="Gene3D" id="1.10.10.10">
    <property type="entry name" value="Winged helix-like DNA-binding domain superfamily/Winged helix DNA-binding domain"/>
    <property type="match status" value="1"/>
</dbReference>
<name>L0JKN3_NATP1</name>
<dbReference type="PATRIC" id="fig|797303.5.peg.362"/>
<gene>
    <name evidence="1" type="ordered locus">Natpe_1242</name>
    <name evidence="2" type="ORF">C488_01734</name>
</gene>
<proteinExistence type="predicted"/>
<dbReference type="Proteomes" id="UP000011593">
    <property type="component" value="Unassembled WGS sequence"/>
</dbReference>
<reference evidence="3" key="2">
    <citation type="submission" date="2012-02" db="EMBL/GenBank/DDBJ databases">
        <title>Complete sequence of chromosome of Natrinema pellirubrum DSM 15624.</title>
        <authorList>
            <person name="Lucas S."/>
            <person name="Han J."/>
            <person name="Lapidus A."/>
            <person name="Cheng J.-F."/>
            <person name="Goodwin L."/>
            <person name="Pitluck S."/>
            <person name="Peters L."/>
            <person name="Teshima H."/>
            <person name="Detter J.C."/>
            <person name="Han C."/>
            <person name="Tapia R."/>
            <person name="Land M."/>
            <person name="Hauser L."/>
            <person name="Kyrpides N."/>
            <person name="Ivanova N."/>
            <person name="Pagani I."/>
            <person name="Sproer C."/>
            <person name="Anderson I."/>
            <person name="Woyke T."/>
        </authorList>
    </citation>
    <scope>NUCLEOTIDE SEQUENCE [LARGE SCALE GENOMIC DNA]</scope>
    <source>
        <strain evidence="3">DSM 15624 / JCM 10476 / NCIMB 786</strain>
    </source>
</reference>
<dbReference type="KEGG" id="npe:Natpe_1242"/>
<dbReference type="InterPro" id="IPR011991">
    <property type="entry name" value="ArsR-like_HTH"/>
</dbReference>
<organism evidence="1 3">
    <name type="scientific">Natrinema pellirubrum (strain DSM 15624 / CIP 106293 / JCM 10476 / NCIMB 786 / 157)</name>
    <dbReference type="NCBI Taxonomy" id="797303"/>
    <lineage>
        <taxon>Archaea</taxon>
        <taxon>Methanobacteriati</taxon>
        <taxon>Methanobacteriota</taxon>
        <taxon>Stenosarchaea group</taxon>
        <taxon>Halobacteria</taxon>
        <taxon>Halobacteriales</taxon>
        <taxon>Natrialbaceae</taxon>
        <taxon>Natrinema</taxon>
    </lineage>
</organism>
<dbReference type="OrthoDB" id="10985at2157"/>
<dbReference type="EMBL" id="CP003372">
    <property type="protein sequence ID" value="AGB31147.1"/>
    <property type="molecule type" value="Genomic_DNA"/>
</dbReference>
<dbReference type="eggNOG" id="arCOG03067">
    <property type="taxonomic scope" value="Archaea"/>
</dbReference>
<dbReference type="SUPFAM" id="SSF46785">
    <property type="entry name" value="Winged helix' DNA-binding domain"/>
    <property type="match status" value="1"/>
</dbReference>
<keyword evidence="4" id="KW-1185">Reference proteome</keyword>
<dbReference type="InterPro" id="IPR036390">
    <property type="entry name" value="WH_DNA-bd_sf"/>
</dbReference>
<dbReference type="RefSeq" id="WP_006179658.1">
    <property type="nucleotide sequence ID" value="NC_019962.1"/>
</dbReference>